<protein>
    <submittedName>
        <fullName evidence="1">Uncharacterized protein</fullName>
    </submittedName>
</protein>
<comment type="caution">
    <text evidence="1">The sequence shown here is derived from an EMBL/GenBank/DDBJ whole genome shotgun (WGS) entry which is preliminary data.</text>
</comment>
<name>A0ACC2RIZ7_9FUNG</name>
<accession>A0ACC2RIZ7</accession>
<gene>
    <name evidence="1" type="ORF">DSO57_1018460</name>
</gene>
<keyword evidence="2" id="KW-1185">Reference proteome</keyword>
<sequence length="145" mass="16673">MLPIPLPLRAWTSSWSSRSPTNLSSSQVGDFLLHNDRPGFKEKIIYYSTQQNLMELKRTTTWLVESTFATCLQMFYQLWMVIPLAFILLPGATEAIYTCAFSIPCQEFSLLLPTDKLPEVPLMCPAPKGRLFKTINFKFKLKFDL</sequence>
<reference evidence="1" key="1">
    <citation type="submission" date="2022-04" db="EMBL/GenBank/DDBJ databases">
        <title>Genome of the entomopathogenic fungus Entomophthora muscae.</title>
        <authorList>
            <person name="Elya C."/>
            <person name="Lovett B.R."/>
            <person name="Lee E."/>
            <person name="Macias A.M."/>
            <person name="Hajek A.E."/>
            <person name="De Bivort B.L."/>
            <person name="Kasson M.T."/>
            <person name="De Fine Licht H.H."/>
            <person name="Stajich J.E."/>
        </authorList>
    </citation>
    <scope>NUCLEOTIDE SEQUENCE</scope>
    <source>
        <strain evidence="1">Berkeley</strain>
    </source>
</reference>
<evidence type="ECO:0000313" key="2">
    <source>
        <dbReference type="Proteomes" id="UP001165960"/>
    </source>
</evidence>
<dbReference type="EMBL" id="QTSX02007180">
    <property type="protein sequence ID" value="KAJ9050027.1"/>
    <property type="molecule type" value="Genomic_DNA"/>
</dbReference>
<organism evidence="1 2">
    <name type="scientific">Entomophthora muscae</name>
    <dbReference type="NCBI Taxonomy" id="34485"/>
    <lineage>
        <taxon>Eukaryota</taxon>
        <taxon>Fungi</taxon>
        <taxon>Fungi incertae sedis</taxon>
        <taxon>Zoopagomycota</taxon>
        <taxon>Entomophthoromycotina</taxon>
        <taxon>Entomophthoromycetes</taxon>
        <taxon>Entomophthorales</taxon>
        <taxon>Entomophthoraceae</taxon>
        <taxon>Entomophthora</taxon>
    </lineage>
</organism>
<proteinExistence type="predicted"/>
<evidence type="ECO:0000313" key="1">
    <source>
        <dbReference type="EMBL" id="KAJ9050027.1"/>
    </source>
</evidence>
<dbReference type="Proteomes" id="UP001165960">
    <property type="component" value="Unassembled WGS sequence"/>
</dbReference>